<dbReference type="InterPro" id="IPR047863">
    <property type="entry name" value="Ribosomal_uS8_CS"/>
</dbReference>
<dbReference type="GO" id="GO:1990904">
    <property type="term" value="C:ribonucleoprotein complex"/>
    <property type="evidence" value="ECO:0007669"/>
    <property type="project" value="UniProtKB-KW"/>
</dbReference>
<reference evidence="9" key="1">
    <citation type="submission" date="2015-11" db="EMBL/GenBank/DDBJ databases">
        <title>Complete genome sequence of a polyethylene glycol-degrading strain Sphingopyxis terrae strain 203-1 (NBRC 15098).</title>
        <authorList>
            <person name="Yoshiyuki O."/>
            <person name="Shouta N."/>
            <person name="Nagata Y."/>
            <person name="Numata M."/>
            <person name="Tsuchikane K."/>
            <person name="Hosoyama A."/>
            <person name="Yamazoe A."/>
            <person name="Tsuda M."/>
            <person name="Fujita N."/>
            <person name="Kawai F."/>
        </authorList>
    </citation>
    <scope>NUCLEOTIDE SEQUENCE [LARGE SCALE GENOMIC DNA]</scope>
    <source>
        <strain evidence="9">203-1</strain>
    </source>
</reference>
<dbReference type="HAMAP" id="MF_01302_B">
    <property type="entry name" value="Ribosomal_uS8_B"/>
    <property type="match status" value="1"/>
</dbReference>
<dbReference type="RefSeq" id="WP_003042244.1">
    <property type="nucleotide sequence ID" value="NZ_BCZQ01000016.1"/>
</dbReference>
<evidence type="ECO:0000256" key="1">
    <source>
        <dbReference type="ARBA" id="ARBA00006471"/>
    </source>
</evidence>
<keyword evidence="3 6" id="KW-0687">Ribonucleoprotein</keyword>
<gene>
    <name evidence="6" type="primary">rpsH</name>
    <name evidence="8" type="ORF">AOA14_07840</name>
</gene>
<dbReference type="PANTHER" id="PTHR11758">
    <property type="entry name" value="40S RIBOSOMAL PROTEIN S15A"/>
    <property type="match status" value="1"/>
</dbReference>
<dbReference type="Gene3D" id="3.30.1370.30">
    <property type="match status" value="1"/>
</dbReference>
<evidence type="ECO:0000256" key="4">
    <source>
        <dbReference type="ARBA" id="ARBA00035258"/>
    </source>
</evidence>
<dbReference type="GO" id="GO:0019843">
    <property type="term" value="F:rRNA binding"/>
    <property type="evidence" value="ECO:0007669"/>
    <property type="project" value="UniProtKB-UniRule"/>
</dbReference>
<keyword evidence="6" id="KW-0699">rRNA-binding</keyword>
<reference evidence="8 9" key="2">
    <citation type="journal article" date="2016" name="Genome Announc.">
        <title>Complete Genome Sequence of Sphingopyxis terrae Strain 203-1 (NBRC 111660), a Polyethylene Glycol Degrader.</title>
        <authorList>
            <person name="Ohtsubo Y."/>
            <person name="Nonoyama S."/>
            <person name="Nagata Y."/>
            <person name="Numata M."/>
            <person name="Tsuchikane K."/>
            <person name="Hosoyama A."/>
            <person name="Yamazoe A."/>
            <person name="Tsuda M."/>
            <person name="Fujita N."/>
            <person name="Kawai F."/>
        </authorList>
    </citation>
    <scope>NUCLEOTIDE SEQUENCE [LARGE SCALE GENOMIC DNA]</scope>
    <source>
        <strain evidence="8 9">203-1</strain>
    </source>
</reference>
<dbReference type="InterPro" id="IPR035987">
    <property type="entry name" value="Ribosomal_uS8_sf"/>
</dbReference>
<evidence type="ECO:0000256" key="6">
    <source>
        <dbReference type="HAMAP-Rule" id="MF_01302"/>
    </source>
</evidence>
<evidence type="ECO:0000256" key="7">
    <source>
        <dbReference type="RuleBase" id="RU003660"/>
    </source>
</evidence>
<comment type="similarity">
    <text evidence="1 6 7">Belongs to the universal ribosomal protein uS8 family.</text>
</comment>
<organism evidence="8 9">
    <name type="scientific">Sphingopyxis terrae subsp. terrae NBRC 15098</name>
    <dbReference type="NCBI Taxonomy" id="1219058"/>
    <lineage>
        <taxon>Bacteria</taxon>
        <taxon>Pseudomonadati</taxon>
        <taxon>Pseudomonadota</taxon>
        <taxon>Alphaproteobacteria</taxon>
        <taxon>Sphingomonadales</taxon>
        <taxon>Sphingomonadaceae</taxon>
        <taxon>Sphingopyxis</taxon>
    </lineage>
</organism>
<evidence type="ECO:0000256" key="2">
    <source>
        <dbReference type="ARBA" id="ARBA00022980"/>
    </source>
</evidence>
<dbReference type="PROSITE" id="PS00053">
    <property type="entry name" value="RIBOSOMAL_S8"/>
    <property type="match status" value="1"/>
</dbReference>
<sequence length="134" mass="14752">MAMTDPLGDMLTRIRNGQQAKKDSVLTPASTLRVRVLDVLKREGYIRGYSEEVLGTKGQHKGIRIELKYFEGQPAIRHVARVSKPGRRVYSGSKELPVVRNGLGITIVSTPRGVLSDAEAREHNVGGEVLAEVF</sequence>
<dbReference type="FunFam" id="3.30.1490.10:FF:000001">
    <property type="entry name" value="30S ribosomal protein S8"/>
    <property type="match status" value="1"/>
</dbReference>
<keyword evidence="6" id="KW-0694">RNA-binding</keyword>
<dbReference type="Proteomes" id="UP000076234">
    <property type="component" value="Chromosome"/>
</dbReference>
<comment type="function">
    <text evidence="6">One of the primary rRNA binding proteins, it binds directly to 16S rRNA central domain where it helps coordinate assembly of the platform of the 30S subunit.</text>
</comment>
<dbReference type="KEGG" id="ster:AOA14_07840"/>
<dbReference type="GO" id="GO:0005737">
    <property type="term" value="C:cytoplasm"/>
    <property type="evidence" value="ECO:0007669"/>
    <property type="project" value="UniProtKB-ARBA"/>
</dbReference>
<dbReference type="Gene3D" id="3.30.1490.10">
    <property type="match status" value="1"/>
</dbReference>
<proteinExistence type="inferred from homology"/>
<dbReference type="GO" id="GO:0003735">
    <property type="term" value="F:structural constituent of ribosome"/>
    <property type="evidence" value="ECO:0007669"/>
    <property type="project" value="InterPro"/>
</dbReference>
<keyword evidence="2 6" id="KW-0689">Ribosomal protein</keyword>
<dbReference type="GO" id="GO:0005840">
    <property type="term" value="C:ribosome"/>
    <property type="evidence" value="ECO:0007669"/>
    <property type="project" value="UniProtKB-KW"/>
</dbReference>
<comment type="subunit">
    <text evidence="5 6">Part of the 30S ribosomal subunit. Contacts proteins S5 and S12.</text>
</comment>
<dbReference type="GO" id="GO:0006412">
    <property type="term" value="P:translation"/>
    <property type="evidence" value="ECO:0007669"/>
    <property type="project" value="UniProtKB-UniRule"/>
</dbReference>
<dbReference type="EMBL" id="CP013342">
    <property type="protein sequence ID" value="AMU94516.1"/>
    <property type="molecule type" value="Genomic_DNA"/>
</dbReference>
<dbReference type="AlphaFoldDB" id="A0A142VXJ2"/>
<dbReference type="NCBIfam" id="NF001109">
    <property type="entry name" value="PRK00136.1"/>
    <property type="match status" value="1"/>
</dbReference>
<dbReference type="InterPro" id="IPR000630">
    <property type="entry name" value="Ribosomal_uS8"/>
</dbReference>
<dbReference type="Pfam" id="PF00410">
    <property type="entry name" value="Ribosomal_S8"/>
    <property type="match status" value="1"/>
</dbReference>
<evidence type="ECO:0000256" key="3">
    <source>
        <dbReference type="ARBA" id="ARBA00023274"/>
    </source>
</evidence>
<protein>
    <recommendedName>
        <fullName evidence="4 6">Small ribosomal subunit protein uS8</fullName>
    </recommendedName>
</protein>
<dbReference type="STRING" id="1219058.AOA14_07840"/>
<accession>A0A142VXJ2</accession>
<name>A0A142VXJ2_9SPHN</name>
<dbReference type="SUPFAM" id="SSF56047">
    <property type="entry name" value="Ribosomal protein S8"/>
    <property type="match status" value="1"/>
</dbReference>
<evidence type="ECO:0000313" key="9">
    <source>
        <dbReference type="Proteomes" id="UP000076234"/>
    </source>
</evidence>
<evidence type="ECO:0000256" key="5">
    <source>
        <dbReference type="ARBA" id="ARBA00046740"/>
    </source>
</evidence>
<evidence type="ECO:0000313" key="8">
    <source>
        <dbReference type="EMBL" id="AMU94516.1"/>
    </source>
</evidence>
<dbReference type="GeneID" id="303003251"/>